<dbReference type="PRINTS" id="PR01397">
    <property type="entry name" value="DHBDHDRGNASE"/>
</dbReference>
<sequence length="119" mass="12135">MANRLAGKVALISGGASGLGAAQATLYAREGAKVVIGDLQEHLGEQAVASIANEGGDARFVRLDVTKSDSWRAAVALAVSEFGVLTTLVNNAGIFHPGGVEAETEEGWAQMVAVNQTGV</sequence>
<dbReference type="InterPro" id="IPR003560">
    <property type="entry name" value="DHB_DH"/>
</dbReference>
<dbReference type="PANTHER" id="PTHR42820:SF1">
    <property type="entry name" value="SHORT-CHAIN DEHYDROGENASE_REDUCTASE FAMILY PROTEIN"/>
    <property type="match status" value="1"/>
</dbReference>
<dbReference type="SUPFAM" id="SSF51735">
    <property type="entry name" value="NAD(P)-binding Rossmann-fold domains"/>
    <property type="match status" value="1"/>
</dbReference>
<dbReference type="STRING" id="1348853.LK12_23435"/>
<gene>
    <name evidence="1" type="ORF">LK12_23435</name>
</gene>
<dbReference type="RefSeq" id="WP_039290797.1">
    <property type="nucleotide sequence ID" value="NZ_JTDI01000043.1"/>
</dbReference>
<dbReference type="InterPro" id="IPR036291">
    <property type="entry name" value="NAD(P)-bd_dom_sf"/>
</dbReference>
<reference evidence="1 2" key="1">
    <citation type="submission" date="2014-10" db="EMBL/GenBank/DDBJ databases">
        <title>Genome sequence of Novosphingobium malaysiense MUSC 273(T).</title>
        <authorList>
            <person name="Lee L.-H."/>
        </authorList>
    </citation>
    <scope>NUCLEOTIDE SEQUENCE [LARGE SCALE GENOMIC DNA]</scope>
    <source>
        <strain evidence="1 2">MUSC 273</strain>
    </source>
</reference>
<dbReference type="Pfam" id="PF00106">
    <property type="entry name" value="adh_short"/>
    <property type="match status" value="1"/>
</dbReference>
<accession>A0A0B1ZE76</accession>
<name>A0A0B1ZE76_9SPHN</name>
<dbReference type="Proteomes" id="UP000031057">
    <property type="component" value="Unassembled WGS sequence"/>
</dbReference>
<comment type="caution">
    <text evidence="1">The sequence shown here is derived from an EMBL/GenBank/DDBJ whole genome shotgun (WGS) entry which is preliminary data.</text>
</comment>
<dbReference type="Gene3D" id="3.40.50.720">
    <property type="entry name" value="NAD(P)-binding Rossmann-like Domain"/>
    <property type="match status" value="1"/>
</dbReference>
<proteinExistence type="predicted"/>
<evidence type="ECO:0000313" key="2">
    <source>
        <dbReference type="Proteomes" id="UP000031057"/>
    </source>
</evidence>
<dbReference type="AlphaFoldDB" id="A0A0B1ZE76"/>
<evidence type="ECO:0000313" key="1">
    <source>
        <dbReference type="EMBL" id="KHK87600.1"/>
    </source>
</evidence>
<dbReference type="GO" id="GO:0008667">
    <property type="term" value="F:2,3-dihydro-2,3-dihydroxybenzoate dehydrogenase activity"/>
    <property type="evidence" value="ECO:0007669"/>
    <property type="project" value="InterPro"/>
</dbReference>
<dbReference type="GO" id="GO:0019290">
    <property type="term" value="P:siderophore biosynthetic process"/>
    <property type="evidence" value="ECO:0007669"/>
    <property type="project" value="InterPro"/>
</dbReference>
<dbReference type="InterPro" id="IPR002347">
    <property type="entry name" value="SDR_fam"/>
</dbReference>
<dbReference type="EMBL" id="JTDI01000043">
    <property type="protein sequence ID" value="KHK87600.1"/>
    <property type="molecule type" value="Genomic_DNA"/>
</dbReference>
<protein>
    <submittedName>
        <fullName evidence="1">2,5-dichloro-2,5-cyclohexadiene-1,4-diol dehydrogenase</fullName>
    </submittedName>
</protein>
<feature type="non-terminal residue" evidence="1">
    <location>
        <position position="119"/>
    </location>
</feature>
<keyword evidence="2" id="KW-1185">Reference proteome</keyword>
<organism evidence="1 2">
    <name type="scientific">Novosphingobium malaysiense</name>
    <dbReference type="NCBI Taxonomy" id="1348853"/>
    <lineage>
        <taxon>Bacteria</taxon>
        <taxon>Pseudomonadati</taxon>
        <taxon>Pseudomonadota</taxon>
        <taxon>Alphaproteobacteria</taxon>
        <taxon>Sphingomonadales</taxon>
        <taxon>Sphingomonadaceae</taxon>
        <taxon>Novosphingobium</taxon>
    </lineage>
</organism>
<dbReference type="OrthoDB" id="5457012at2"/>
<dbReference type="PANTHER" id="PTHR42820">
    <property type="entry name" value="SHORT-CHAIN DEHYDROGENASE REDUCTASE"/>
    <property type="match status" value="1"/>
</dbReference>